<dbReference type="GeneID" id="19464991"/>
<dbReference type="HOGENOM" id="CLU_2277784_0_0_1"/>
<dbReference type="RefSeq" id="XP_008079542.1">
    <property type="nucleotide sequence ID" value="XM_008081351.1"/>
</dbReference>
<protein>
    <submittedName>
        <fullName evidence="1">Uncharacterized protein</fullName>
    </submittedName>
</protein>
<dbReference type="AlphaFoldDB" id="S3D572"/>
<evidence type="ECO:0000313" key="1">
    <source>
        <dbReference type="EMBL" id="EPE32925.1"/>
    </source>
</evidence>
<accession>S3D572</accession>
<reference evidence="1 2" key="1">
    <citation type="journal article" date="2013" name="BMC Genomics">
        <title>Genomics-driven discovery of the pneumocandin biosynthetic gene cluster in the fungus Glarea lozoyensis.</title>
        <authorList>
            <person name="Chen L."/>
            <person name="Yue Q."/>
            <person name="Zhang X."/>
            <person name="Xiang M."/>
            <person name="Wang C."/>
            <person name="Li S."/>
            <person name="Che Y."/>
            <person name="Ortiz-Lopez F.J."/>
            <person name="Bills G.F."/>
            <person name="Liu X."/>
            <person name="An Z."/>
        </authorList>
    </citation>
    <scope>NUCLEOTIDE SEQUENCE [LARGE SCALE GENOMIC DNA]</scope>
    <source>
        <strain evidence="2">ATCC 20868 / MF5171</strain>
    </source>
</reference>
<organism evidence="1 2">
    <name type="scientific">Glarea lozoyensis (strain ATCC 20868 / MF5171)</name>
    <dbReference type="NCBI Taxonomy" id="1116229"/>
    <lineage>
        <taxon>Eukaryota</taxon>
        <taxon>Fungi</taxon>
        <taxon>Dikarya</taxon>
        <taxon>Ascomycota</taxon>
        <taxon>Pezizomycotina</taxon>
        <taxon>Leotiomycetes</taxon>
        <taxon>Helotiales</taxon>
        <taxon>Helotiaceae</taxon>
        <taxon>Glarea</taxon>
    </lineage>
</organism>
<sequence length="102" mass="11096">MNVGCGKGKKASVSVWRMKKSTSVDGEGEGEVEQFVSNQLFRDSDCNLIISASLTLFLRDFALDELTHSLPDIPIELTSQTLSGDAAMWVQDAGDGKPFDIE</sequence>
<gene>
    <name evidence="1" type="ORF">GLAREA_05937</name>
</gene>
<dbReference type="OrthoDB" id="3485856at2759"/>
<proteinExistence type="predicted"/>
<keyword evidence="2" id="KW-1185">Reference proteome</keyword>
<name>S3D572_GLAL2</name>
<dbReference type="KEGG" id="glz:GLAREA_05937"/>
<dbReference type="Proteomes" id="UP000016922">
    <property type="component" value="Unassembled WGS sequence"/>
</dbReference>
<evidence type="ECO:0000313" key="2">
    <source>
        <dbReference type="Proteomes" id="UP000016922"/>
    </source>
</evidence>
<dbReference type="EMBL" id="KE145358">
    <property type="protein sequence ID" value="EPE32925.1"/>
    <property type="molecule type" value="Genomic_DNA"/>
</dbReference>